<evidence type="ECO:0000256" key="9">
    <source>
        <dbReference type="ARBA" id="ARBA00023136"/>
    </source>
</evidence>
<keyword evidence="9" id="KW-0472">Membrane</keyword>
<evidence type="ECO:0000256" key="10">
    <source>
        <dbReference type="RuleBase" id="RU361143"/>
    </source>
</evidence>
<protein>
    <recommendedName>
        <fullName evidence="10">Dolichyl-diphosphooligosaccharide--protein glycosyltransferase subunit 1</fullName>
    </recommendedName>
</protein>
<dbReference type="GeneID" id="28965500"/>
<reference evidence="14" key="3">
    <citation type="submission" date="2024-02" db="EMBL/GenBank/DDBJ databases">
        <title>Comparative genomics of Cryptococcus and Kwoniella reveals pathogenesis evolution and contrasting modes of karyotype evolution via chromosome fusion or intercentromeric recombination.</title>
        <authorList>
            <person name="Coelho M.A."/>
            <person name="David-Palma M."/>
            <person name="Shea T."/>
            <person name="Bowers K."/>
            <person name="McGinley-Smith S."/>
            <person name="Mohammad A.W."/>
            <person name="Gnirke A."/>
            <person name="Yurkov A.M."/>
            <person name="Nowrousian M."/>
            <person name="Sun S."/>
            <person name="Cuomo C.A."/>
            <person name="Heitman J."/>
        </authorList>
    </citation>
    <scope>NUCLEOTIDE SEQUENCE</scope>
    <source>
        <strain evidence="14">CBS 10117</strain>
    </source>
</reference>
<dbReference type="Proteomes" id="UP000078595">
    <property type="component" value="Chromosome 2"/>
</dbReference>
<accession>A0A1A6AC25</accession>
<evidence type="ECO:0000256" key="3">
    <source>
        <dbReference type="ARBA" id="ARBA00004922"/>
    </source>
</evidence>
<dbReference type="EMBL" id="CP144531">
    <property type="protein sequence ID" value="WWC59504.1"/>
    <property type="molecule type" value="Genomic_DNA"/>
</dbReference>
<organism evidence="13">
    <name type="scientific">Kwoniella dejecticola CBS 10117</name>
    <dbReference type="NCBI Taxonomy" id="1296121"/>
    <lineage>
        <taxon>Eukaryota</taxon>
        <taxon>Fungi</taxon>
        <taxon>Dikarya</taxon>
        <taxon>Basidiomycota</taxon>
        <taxon>Agaricomycotina</taxon>
        <taxon>Tremellomycetes</taxon>
        <taxon>Tremellales</taxon>
        <taxon>Cryptococcaceae</taxon>
        <taxon>Kwoniella</taxon>
    </lineage>
</organism>
<evidence type="ECO:0000256" key="1">
    <source>
        <dbReference type="ARBA" id="ARBA00002791"/>
    </source>
</evidence>
<feature type="signal peptide" evidence="12">
    <location>
        <begin position="1"/>
        <end position="15"/>
    </location>
</feature>
<evidence type="ECO:0000256" key="12">
    <source>
        <dbReference type="SAM" id="SignalP"/>
    </source>
</evidence>
<dbReference type="GO" id="GO:0008250">
    <property type="term" value="C:oligosaccharyltransferase complex"/>
    <property type="evidence" value="ECO:0007669"/>
    <property type="project" value="UniProtKB-UniRule"/>
</dbReference>
<evidence type="ECO:0000256" key="2">
    <source>
        <dbReference type="ARBA" id="ARBA00004115"/>
    </source>
</evidence>
<dbReference type="VEuPathDB" id="FungiDB:I303_01801"/>
<feature type="chain" id="PRO_5013108308" description="Dolichyl-diphosphooligosaccharide--protein glycosyltransferase subunit 1" evidence="12">
    <location>
        <begin position="16"/>
        <end position="483"/>
    </location>
</feature>
<reference evidence="14" key="2">
    <citation type="submission" date="2013-07" db="EMBL/GenBank/DDBJ databases">
        <authorList>
            <consortium name="The Broad Institute Genome Sequencing Platform"/>
            <person name="Cuomo C."/>
            <person name="Litvintseva A."/>
            <person name="Chen Y."/>
            <person name="Heitman J."/>
            <person name="Sun S."/>
            <person name="Springer D."/>
            <person name="Dromer F."/>
            <person name="Young S.K."/>
            <person name="Zeng Q."/>
            <person name="Gargeya S."/>
            <person name="Fitzgerald M."/>
            <person name="Abouelleil A."/>
            <person name="Alvarado L."/>
            <person name="Berlin A.M."/>
            <person name="Chapman S.B."/>
            <person name="Dewar J."/>
            <person name="Goldberg J."/>
            <person name="Griggs A."/>
            <person name="Gujja S."/>
            <person name="Hansen M."/>
            <person name="Howarth C."/>
            <person name="Imamovic A."/>
            <person name="Larimer J."/>
            <person name="McCowan C."/>
            <person name="Murphy C."/>
            <person name="Pearson M."/>
            <person name="Priest M."/>
            <person name="Roberts A."/>
            <person name="Saif S."/>
            <person name="Shea T."/>
            <person name="Sykes S."/>
            <person name="Wortman J."/>
            <person name="Nusbaum C."/>
            <person name="Birren B."/>
        </authorList>
    </citation>
    <scope>NUCLEOTIDE SEQUENCE</scope>
    <source>
        <strain evidence="14">CBS 10117</strain>
    </source>
</reference>
<gene>
    <name evidence="13" type="ORF">I303_01801</name>
    <name evidence="14" type="ORF">I303_102060</name>
</gene>
<keyword evidence="5" id="KW-0812">Transmembrane</keyword>
<comment type="pathway">
    <text evidence="3 10">Protein modification; protein glycosylation.</text>
</comment>
<name>A0A1A6AC25_9TREE</name>
<comment type="similarity">
    <text evidence="4 10">Belongs to the OST1 family.</text>
</comment>
<keyword evidence="8" id="KW-1133">Transmembrane helix</keyword>
<evidence type="ECO:0000256" key="4">
    <source>
        <dbReference type="ARBA" id="ARBA00008905"/>
    </source>
</evidence>
<dbReference type="UniPathway" id="UPA00378"/>
<evidence type="ECO:0000256" key="11">
    <source>
        <dbReference type="SAM" id="MobiDB-lite"/>
    </source>
</evidence>
<evidence type="ECO:0000313" key="15">
    <source>
        <dbReference type="Proteomes" id="UP000078595"/>
    </source>
</evidence>
<evidence type="ECO:0000256" key="6">
    <source>
        <dbReference type="ARBA" id="ARBA00022729"/>
    </source>
</evidence>
<dbReference type="PANTHER" id="PTHR21049:SF0">
    <property type="entry name" value="DOLICHYL-DIPHOSPHOOLIGOSACCHARIDE--PROTEIN GLYCOSYLTRANSFERASE SUBUNIT 1"/>
    <property type="match status" value="1"/>
</dbReference>
<dbReference type="RefSeq" id="XP_018265435.1">
    <property type="nucleotide sequence ID" value="XM_018405154.1"/>
</dbReference>
<evidence type="ECO:0000313" key="14">
    <source>
        <dbReference type="EMBL" id="WWC59504.1"/>
    </source>
</evidence>
<keyword evidence="6 12" id="KW-0732">Signal</keyword>
<dbReference type="PANTHER" id="PTHR21049">
    <property type="entry name" value="RIBOPHORIN I"/>
    <property type="match status" value="1"/>
</dbReference>
<dbReference type="EMBL" id="KI894028">
    <property type="protein sequence ID" value="OBR87593.1"/>
    <property type="molecule type" value="Genomic_DNA"/>
</dbReference>
<dbReference type="STRING" id="1296121.A0A1A6AC25"/>
<dbReference type="KEGG" id="kdj:28965500"/>
<dbReference type="GO" id="GO:0018279">
    <property type="term" value="P:protein N-linked glycosylation via asparagine"/>
    <property type="evidence" value="ECO:0007669"/>
    <property type="project" value="TreeGrafter"/>
</dbReference>
<evidence type="ECO:0000256" key="7">
    <source>
        <dbReference type="ARBA" id="ARBA00022824"/>
    </source>
</evidence>
<evidence type="ECO:0000256" key="8">
    <source>
        <dbReference type="ARBA" id="ARBA00022989"/>
    </source>
</evidence>
<feature type="region of interest" description="Disordered" evidence="11">
    <location>
        <begin position="305"/>
        <end position="325"/>
    </location>
</feature>
<comment type="subunit">
    <text evidence="10">Component of the oligosaccharyltransferase (OST) complex.</text>
</comment>
<reference evidence="13" key="1">
    <citation type="submission" date="2013-07" db="EMBL/GenBank/DDBJ databases">
        <title>The Genome Sequence of Cryptococcus dejecticola CBS10117.</title>
        <authorList>
            <consortium name="The Broad Institute Genome Sequencing Platform"/>
            <person name="Cuomo C."/>
            <person name="Litvintseva A."/>
            <person name="Chen Y."/>
            <person name="Heitman J."/>
            <person name="Sun S."/>
            <person name="Springer D."/>
            <person name="Dromer F."/>
            <person name="Young S.K."/>
            <person name="Zeng Q."/>
            <person name="Gargeya S."/>
            <person name="Fitzgerald M."/>
            <person name="Abouelleil A."/>
            <person name="Alvarado L."/>
            <person name="Berlin A.M."/>
            <person name="Chapman S.B."/>
            <person name="Dewar J."/>
            <person name="Goldberg J."/>
            <person name="Griggs A."/>
            <person name="Gujja S."/>
            <person name="Hansen M."/>
            <person name="Howarth C."/>
            <person name="Imamovic A."/>
            <person name="Larimer J."/>
            <person name="McCowan C."/>
            <person name="Murphy C."/>
            <person name="Pearson M."/>
            <person name="Priest M."/>
            <person name="Roberts A."/>
            <person name="Saif S."/>
            <person name="Shea T."/>
            <person name="Sykes S."/>
            <person name="Wortman J."/>
            <person name="Nusbaum C."/>
            <person name="Birren B."/>
        </authorList>
    </citation>
    <scope>NUCLEOTIDE SEQUENCE [LARGE SCALE GENOMIC DNA]</scope>
    <source>
        <strain evidence="13">CBS 10117</strain>
    </source>
</reference>
<dbReference type="InterPro" id="IPR007676">
    <property type="entry name" value="Ribophorin_I"/>
</dbReference>
<dbReference type="Pfam" id="PF04597">
    <property type="entry name" value="Ribophorin_I"/>
    <property type="match status" value="1"/>
</dbReference>
<evidence type="ECO:0000313" key="13">
    <source>
        <dbReference type="EMBL" id="OBR87593.1"/>
    </source>
</evidence>
<comment type="function">
    <text evidence="1 10">Subunit of the oligosaccharyl transferase (OST) complex that catalyzes the initial transfer of a defined glycan (Glc(3)Man(9)GlcNAc(2) in eukaryotes) from the lipid carrier dolichol-pyrophosphate to an asparagine residue within an Asn-X-Ser/Thr consensus motif in nascent polypeptide chains, the first step in protein N-glycosylation. N-glycosylation occurs cotranslationally and the complex associates with the Sec61 complex at the channel-forming translocon complex that mediates protein translocation across the endoplasmic reticulum (ER). All subunits are required for a maximal enzyme activity.</text>
</comment>
<keyword evidence="7 10" id="KW-0256">Endoplasmic reticulum</keyword>
<sequence>MLSLALTALLPLAYAINVPQTYINTAIARTVELGGLTTHVNTQYNIKATDDAPGEYYLALAGEESQVPAWWEVSLGGKKLEGRLLDESPPTVVVDLGKTKKDETVTLSLTQVLAHSSTPLPAEIEQRDPQYLVWKTNSTYVDSWYKTDVERVKIRSPHPSIVSYSSVPETYTRDNTVTKSGGTLTLGPFHSLPPTLSIPQGQKAVVEQKPFSVHYETKDPIVGIRTLKRSAEVSHWGSNFNIQDEIDLVNEGPKLKGHFSRLAHQQSKFHASVPAQILTELTLKLPPTANSPYYYDTIGNVSTSHFRQGSTPAEQKKKKSRTSPRVVDGNLELRPRYPLLGGWNYSFTVGYDIPLGDVLKSETSGRKVLAVPFLTGLKDVVVDQAELVVILPEGASDVQVYTPFAVDSIEHSTHKTYLDTTGRYAITLKKTQLTENHAQNVYVTYYYPLSAHFQKPLTIASLVGSVFLLGMGLRRVNYSIEKK</sequence>
<dbReference type="AlphaFoldDB" id="A0A1A6AC25"/>
<dbReference type="OrthoDB" id="310030at2759"/>
<keyword evidence="15" id="KW-1185">Reference proteome</keyword>
<proteinExistence type="inferred from homology"/>
<evidence type="ECO:0000256" key="5">
    <source>
        <dbReference type="ARBA" id="ARBA00022692"/>
    </source>
</evidence>
<comment type="subcellular location">
    <subcellularLocation>
        <location evidence="2 10">Endoplasmic reticulum membrane</location>
        <topology evidence="2 10">Single-pass type I membrane protein</topology>
    </subcellularLocation>
</comment>